<dbReference type="AlphaFoldDB" id="A0A367V8E2"/>
<gene>
    <name evidence="1" type="ORF">TH6_12825</name>
</gene>
<protein>
    <recommendedName>
        <fullName evidence="3">Heparinase</fullName>
    </recommendedName>
</protein>
<organism evidence="1 2">
    <name type="scientific">Thalassospira profundimaris</name>
    <dbReference type="NCBI Taxonomy" id="502049"/>
    <lineage>
        <taxon>Bacteria</taxon>
        <taxon>Pseudomonadati</taxon>
        <taxon>Pseudomonadota</taxon>
        <taxon>Alphaproteobacteria</taxon>
        <taxon>Rhodospirillales</taxon>
        <taxon>Thalassospiraceae</taxon>
        <taxon>Thalassospira</taxon>
    </lineage>
</organism>
<dbReference type="Proteomes" id="UP000253061">
    <property type="component" value="Unassembled WGS sequence"/>
</dbReference>
<dbReference type="EMBL" id="JPWB01000005">
    <property type="protein sequence ID" value="RCK21488.1"/>
    <property type="molecule type" value="Genomic_DNA"/>
</dbReference>
<name>A0A367V8E2_9PROT</name>
<proteinExistence type="predicted"/>
<accession>A0A367V8E2</accession>
<reference evidence="1 2" key="1">
    <citation type="submission" date="2014-07" db="EMBL/GenBank/DDBJ databases">
        <title>Draft genome sequence of Thalassospira profundimaris R8-17.</title>
        <authorList>
            <person name="Lai Q."/>
            <person name="Shao Z."/>
        </authorList>
    </citation>
    <scope>NUCLEOTIDE SEQUENCE [LARGE SCALE GENOMIC DNA]</scope>
    <source>
        <strain evidence="1 2">R8-17</strain>
    </source>
</reference>
<dbReference type="RefSeq" id="WP_062955570.1">
    <property type="nucleotide sequence ID" value="NZ_JPWB01000005.1"/>
</dbReference>
<sequence length="503" mass="55562">MSLPLTQINLRQRSLRLASLIADDLVSRQTSDGQFKQPDFYAKAFAVNLWTRLDRVRYAKSIERALTALKSTKPDPSYHREFIEYALLDTPDLSSDTIRAVLRNAPNQSPDVANWQLIGLINRQKRRSDILAKMFNRAHFAFILHRYWRKPLFLDRPGSFSAQYHAFCAALLSQSDNDRHQRIAGQSAKMIAKFTGSHGFTNLLGRGAGQNFGTACAVYALMKYGDLDEADAALYRLEDGLLKAGQLPLNLLAPTPLPDKPGPENPQTPGWYSYNRHDDYLAFAGHWLLKSSLLQDVYSHSDPCPKSVSSPFIVQYSSEYFHAQMTLTGKQGFDVSGAPVIVSGHGSLAQVLLPPTGGEQDVPSLYGPDAHPLPAFGDQVFGQLLGAKRTSQNTIDLTFGLAGGIGHRRIEFGDRCVIIRDAFPQKDIRNLHLLRILIDDKVDLVQTDHNTLSCHALGLRITADAPLQIAPQVTYGAAGPATRISVVERPSATLTLCWSDGDA</sequence>
<evidence type="ECO:0000313" key="2">
    <source>
        <dbReference type="Proteomes" id="UP000253061"/>
    </source>
</evidence>
<evidence type="ECO:0000313" key="1">
    <source>
        <dbReference type="EMBL" id="RCK21488.1"/>
    </source>
</evidence>
<comment type="caution">
    <text evidence="1">The sequence shown here is derived from an EMBL/GenBank/DDBJ whole genome shotgun (WGS) entry which is preliminary data.</text>
</comment>
<evidence type="ECO:0008006" key="3">
    <source>
        <dbReference type="Google" id="ProtNLM"/>
    </source>
</evidence>